<name>A0A2H0YZQ7_9BACT</name>
<dbReference type="Proteomes" id="UP000228687">
    <property type="component" value="Unassembled WGS sequence"/>
</dbReference>
<reference evidence="3" key="1">
    <citation type="submission" date="2017-09" db="EMBL/GenBank/DDBJ databases">
        <title>Depth-based differentiation of microbial function through sediment-hosted aquifers and enrichment of novel symbionts in the deep terrestrial subsurface.</title>
        <authorList>
            <person name="Probst A.J."/>
            <person name="Ladd B."/>
            <person name="Jarett J.K."/>
            <person name="Geller-Mcgrath D.E."/>
            <person name="Sieber C.M.K."/>
            <person name="Emerson J.B."/>
            <person name="Anantharaman K."/>
            <person name="Thomas B.C."/>
            <person name="Malmstrom R."/>
            <person name="Stieglmeier M."/>
            <person name="Klingl A."/>
            <person name="Woyke T."/>
            <person name="Ryan C.M."/>
            <person name="Banfield J.F."/>
        </authorList>
    </citation>
    <scope>NUCLEOTIDE SEQUENCE [LARGE SCALE GENOMIC DNA]</scope>
</reference>
<gene>
    <name evidence="2" type="ORF">COT23_02520</name>
</gene>
<evidence type="ECO:0000256" key="1">
    <source>
        <dbReference type="SAM" id="MobiDB-lite"/>
    </source>
</evidence>
<protein>
    <submittedName>
        <fullName evidence="2">Uncharacterized protein</fullName>
    </submittedName>
</protein>
<dbReference type="EMBL" id="PEXT01000054">
    <property type="protein sequence ID" value="PIS43213.1"/>
    <property type="molecule type" value="Genomic_DNA"/>
</dbReference>
<evidence type="ECO:0000313" key="3">
    <source>
        <dbReference type="Proteomes" id="UP000228687"/>
    </source>
</evidence>
<sequence>MESFEPKFHSIMEKPKEPEKGEAPFEVMKTPGIVIQEEKGAQLFSLLLKAENPEWGETETPLAKETTDYFRDNPLNPEIIKTIKDFYAQGVDEETLYNLALTYRHQERAEKVFEMAGKYKPHVINPREIHQKLLALLESFDQTFSASPLAGKFAAEIELDRNERLARLTETRKRIESLIDFFKPDSKTTNMQKIKFCTN</sequence>
<comment type="caution">
    <text evidence="2">The sequence shown here is derived from an EMBL/GenBank/DDBJ whole genome shotgun (WGS) entry which is preliminary data.</text>
</comment>
<dbReference type="AlphaFoldDB" id="A0A2H0YZQ7"/>
<feature type="region of interest" description="Disordered" evidence="1">
    <location>
        <begin position="1"/>
        <end position="22"/>
    </location>
</feature>
<accession>A0A2H0YZQ7</accession>
<organism evidence="2 3">
    <name type="scientific">Candidatus Kaiserbacteria bacterium CG08_land_8_20_14_0_20_50_21</name>
    <dbReference type="NCBI Taxonomy" id="1974604"/>
    <lineage>
        <taxon>Bacteria</taxon>
        <taxon>Candidatus Kaiseribacteriota</taxon>
    </lineage>
</organism>
<evidence type="ECO:0000313" key="2">
    <source>
        <dbReference type="EMBL" id="PIS43213.1"/>
    </source>
</evidence>
<proteinExistence type="predicted"/>